<evidence type="ECO:0000313" key="3">
    <source>
        <dbReference type="Proteomes" id="UP000277424"/>
    </source>
</evidence>
<dbReference type="RefSeq" id="WP_121220443.1">
    <property type="nucleotide sequence ID" value="NZ_RBIG01000002.1"/>
</dbReference>
<comment type="caution">
    <text evidence="2">The sequence shown here is derived from an EMBL/GenBank/DDBJ whole genome shotgun (WGS) entry which is preliminary data.</text>
</comment>
<evidence type="ECO:0000313" key="2">
    <source>
        <dbReference type="EMBL" id="RKQ70574.1"/>
    </source>
</evidence>
<gene>
    <name evidence="2" type="ORF">BCL74_2522</name>
</gene>
<dbReference type="Proteomes" id="UP000277424">
    <property type="component" value="Unassembled WGS sequence"/>
</dbReference>
<dbReference type="EMBL" id="RBIG01000002">
    <property type="protein sequence ID" value="RKQ70574.1"/>
    <property type="molecule type" value="Genomic_DNA"/>
</dbReference>
<keyword evidence="1" id="KW-0812">Transmembrane</keyword>
<keyword evidence="1" id="KW-1133">Transmembrane helix</keyword>
<proteinExistence type="predicted"/>
<organism evidence="2 3">
    <name type="scientific">Oceanibaculum indicum</name>
    <dbReference type="NCBI Taxonomy" id="526216"/>
    <lineage>
        <taxon>Bacteria</taxon>
        <taxon>Pseudomonadati</taxon>
        <taxon>Pseudomonadota</taxon>
        <taxon>Alphaproteobacteria</taxon>
        <taxon>Rhodospirillales</taxon>
        <taxon>Oceanibaculaceae</taxon>
        <taxon>Oceanibaculum</taxon>
    </lineage>
</organism>
<dbReference type="OrthoDB" id="9906246at2"/>
<sequence length="83" mass="8536">MLGIARAVASEIFTLESGRLLASLGLAGAVCCGVVLGWTEYGDTARTIGALTGVTLGLGWKVRKAVMGMNGEEPAQDQSMPLP</sequence>
<dbReference type="AlphaFoldDB" id="A0A420WHR9"/>
<protein>
    <submittedName>
        <fullName evidence="2">Uncharacterized protein</fullName>
    </submittedName>
</protein>
<name>A0A420WHR9_9PROT</name>
<accession>A0A420WHR9</accession>
<feature type="transmembrane region" description="Helical" evidence="1">
    <location>
        <begin position="20"/>
        <end position="38"/>
    </location>
</feature>
<evidence type="ECO:0000256" key="1">
    <source>
        <dbReference type="SAM" id="Phobius"/>
    </source>
</evidence>
<reference evidence="2 3" key="1">
    <citation type="submission" date="2018-10" db="EMBL/GenBank/DDBJ databases">
        <title>Comparative analysis of microorganisms from saline springs in Andes Mountain Range, Colombia.</title>
        <authorList>
            <person name="Rubin E."/>
        </authorList>
    </citation>
    <scope>NUCLEOTIDE SEQUENCE [LARGE SCALE GENOMIC DNA]</scope>
    <source>
        <strain evidence="2 3">USBA 36</strain>
    </source>
</reference>
<keyword evidence="1" id="KW-0472">Membrane</keyword>